<sequence>MEKETYTSQTSYKGLQEAIEVILQQSDDNEYDLAVIPPDPSALTDEEEDRYSGPIANDNRIKIPVSKDNGPVAVAIARSVRDELLEIVEKQA</sequence>
<organism evidence="2 3">
    <name type="scientific">Arctia plantaginis</name>
    <name type="common">Wood tiger moth</name>
    <name type="synonym">Phalaena plantaginis</name>
    <dbReference type="NCBI Taxonomy" id="874455"/>
    <lineage>
        <taxon>Eukaryota</taxon>
        <taxon>Metazoa</taxon>
        <taxon>Ecdysozoa</taxon>
        <taxon>Arthropoda</taxon>
        <taxon>Hexapoda</taxon>
        <taxon>Insecta</taxon>
        <taxon>Pterygota</taxon>
        <taxon>Neoptera</taxon>
        <taxon>Endopterygota</taxon>
        <taxon>Lepidoptera</taxon>
        <taxon>Glossata</taxon>
        <taxon>Ditrysia</taxon>
        <taxon>Noctuoidea</taxon>
        <taxon>Erebidae</taxon>
        <taxon>Arctiinae</taxon>
        <taxon>Arctia</taxon>
    </lineage>
</organism>
<gene>
    <name evidence="2" type="ORF">APLA_LOCUS7688</name>
</gene>
<evidence type="ECO:0000313" key="2">
    <source>
        <dbReference type="EMBL" id="CAB3237166.1"/>
    </source>
</evidence>
<proteinExistence type="predicted"/>
<evidence type="ECO:0000313" key="3">
    <source>
        <dbReference type="Proteomes" id="UP000494256"/>
    </source>
</evidence>
<dbReference type="AlphaFoldDB" id="A0A8S0ZWS7"/>
<protein>
    <submittedName>
        <fullName evidence="2">Uncharacterized protein</fullName>
    </submittedName>
</protein>
<feature type="region of interest" description="Disordered" evidence="1">
    <location>
        <begin position="37"/>
        <end position="56"/>
    </location>
</feature>
<dbReference type="EMBL" id="CADEBD010000303">
    <property type="protein sequence ID" value="CAB3237166.1"/>
    <property type="molecule type" value="Genomic_DNA"/>
</dbReference>
<evidence type="ECO:0000256" key="1">
    <source>
        <dbReference type="SAM" id="MobiDB-lite"/>
    </source>
</evidence>
<name>A0A8S0ZWS7_ARCPL</name>
<accession>A0A8S0ZWS7</accession>
<dbReference type="OrthoDB" id="6022699at2759"/>
<reference evidence="2 3" key="1">
    <citation type="submission" date="2020-04" db="EMBL/GenBank/DDBJ databases">
        <authorList>
            <person name="Wallbank WR R."/>
            <person name="Pardo Diaz C."/>
            <person name="Kozak K."/>
            <person name="Martin S."/>
            <person name="Jiggins C."/>
            <person name="Moest M."/>
            <person name="Warren A I."/>
            <person name="Byers J.R.P. K."/>
            <person name="Montejo-Kovacevich G."/>
            <person name="Yen C E."/>
        </authorList>
    </citation>
    <scope>NUCLEOTIDE SEQUENCE [LARGE SCALE GENOMIC DNA]</scope>
</reference>
<comment type="caution">
    <text evidence="2">The sequence shown here is derived from an EMBL/GenBank/DDBJ whole genome shotgun (WGS) entry which is preliminary data.</text>
</comment>
<dbReference type="Proteomes" id="UP000494256">
    <property type="component" value="Unassembled WGS sequence"/>
</dbReference>